<dbReference type="KEGG" id="nyu:D7D52_16095"/>
<keyword evidence="2" id="KW-1185">Reference proteome</keyword>
<dbReference type="OrthoDB" id="4565215at2"/>
<accession>A0A386ZBA4</accession>
<dbReference type="RefSeq" id="WP_120737339.1">
    <property type="nucleotide sequence ID" value="NZ_CP032568.1"/>
</dbReference>
<dbReference type="EMBL" id="CP032568">
    <property type="protein sequence ID" value="AYF75132.1"/>
    <property type="molecule type" value="Genomic_DNA"/>
</dbReference>
<protein>
    <submittedName>
        <fullName evidence="1">Uncharacterized protein</fullName>
    </submittedName>
</protein>
<reference evidence="1 2" key="1">
    <citation type="submission" date="2018-09" db="EMBL/GenBank/DDBJ databases">
        <title>Nocardia yunnanensis sp. nov., an actinomycete isolated from a soil sample.</title>
        <authorList>
            <person name="Zhang J."/>
        </authorList>
    </citation>
    <scope>NUCLEOTIDE SEQUENCE [LARGE SCALE GENOMIC DNA]</scope>
    <source>
        <strain evidence="1 2">CFHS0054</strain>
    </source>
</reference>
<name>A0A386ZBA4_9NOCA</name>
<dbReference type="AlphaFoldDB" id="A0A386ZBA4"/>
<evidence type="ECO:0000313" key="1">
    <source>
        <dbReference type="EMBL" id="AYF75132.1"/>
    </source>
</evidence>
<evidence type="ECO:0000313" key="2">
    <source>
        <dbReference type="Proteomes" id="UP000267164"/>
    </source>
</evidence>
<proteinExistence type="predicted"/>
<gene>
    <name evidence="1" type="ORF">D7D52_16095</name>
</gene>
<sequence>MFDQLTIGAWVITTADCPVRFVPNPQDHRVTLILGDTHREFEICLDTATLAAILRHGADALAAISANPAAAMTPSEPQSKPS</sequence>
<dbReference type="Proteomes" id="UP000267164">
    <property type="component" value="Chromosome"/>
</dbReference>
<organism evidence="1 2">
    <name type="scientific">Nocardia yunnanensis</name>
    <dbReference type="NCBI Taxonomy" id="2382165"/>
    <lineage>
        <taxon>Bacteria</taxon>
        <taxon>Bacillati</taxon>
        <taxon>Actinomycetota</taxon>
        <taxon>Actinomycetes</taxon>
        <taxon>Mycobacteriales</taxon>
        <taxon>Nocardiaceae</taxon>
        <taxon>Nocardia</taxon>
    </lineage>
</organism>